<dbReference type="EMBL" id="CP060394">
    <property type="protein sequence ID" value="QNI34921.1"/>
    <property type="molecule type" value="Genomic_DNA"/>
</dbReference>
<dbReference type="InterPro" id="IPR011249">
    <property type="entry name" value="Metalloenz_LuxS/M16"/>
</dbReference>
<feature type="domain" description="Peptidase M16 C-terminal" evidence="2">
    <location>
        <begin position="206"/>
        <end position="382"/>
    </location>
</feature>
<accession>A0A7G8BQV1</accession>
<organism evidence="3 4">
    <name type="scientific">Alloacidobacterium dinghuense</name>
    <dbReference type="NCBI Taxonomy" id="2763107"/>
    <lineage>
        <taxon>Bacteria</taxon>
        <taxon>Pseudomonadati</taxon>
        <taxon>Acidobacteriota</taxon>
        <taxon>Terriglobia</taxon>
        <taxon>Terriglobales</taxon>
        <taxon>Acidobacteriaceae</taxon>
        <taxon>Alloacidobacterium</taxon>
    </lineage>
</organism>
<keyword evidence="4" id="KW-1185">Reference proteome</keyword>
<dbReference type="AlphaFoldDB" id="A0A7G8BQV1"/>
<dbReference type="Proteomes" id="UP000515312">
    <property type="component" value="Chromosome"/>
</dbReference>
<dbReference type="SUPFAM" id="SSF63411">
    <property type="entry name" value="LuxS/MPP-like metallohydrolase"/>
    <property type="match status" value="2"/>
</dbReference>
<evidence type="ECO:0000313" key="4">
    <source>
        <dbReference type="Proteomes" id="UP000515312"/>
    </source>
</evidence>
<evidence type="ECO:0000313" key="3">
    <source>
        <dbReference type="EMBL" id="QNI34921.1"/>
    </source>
</evidence>
<dbReference type="PANTHER" id="PTHR11851:SF225">
    <property type="entry name" value="NON-PEPTIDASE HOMOLOG YMXG"/>
    <property type="match status" value="1"/>
</dbReference>
<feature type="chain" id="PRO_5028991482" evidence="1">
    <location>
        <begin position="21"/>
        <end position="487"/>
    </location>
</feature>
<dbReference type="KEGG" id="adin:H7849_10980"/>
<dbReference type="Pfam" id="PF05193">
    <property type="entry name" value="Peptidase_M16_C"/>
    <property type="match status" value="1"/>
</dbReference>
<dbReference type="Gene3D" id="3.30.830.10">
    <property type="entry name" value="Metalloenzyme, LuxS/M16 peptidase-like"/>
    <property type="match status" value="2"/>
</dbReference>
<evidence type="ECO:0000259" key="2">
    <source>
        <dbReference type="Pfam" id="PF05193"/>
    </source>
</evidence>
<gene>
    <name evidence="3" type="ORF">H7849_10980</name>
</gene>
<dbReference type="InterPro" id="IPR050361">
    <property type="entry name" value="MPP/UQCRC_Complex"/>
</dbReference>
<proteinExistence type="predicted"/>
<name>A0A7G8BQV1_9BACT</name>
<dbReference type="GO" id="GO:0046872">
    <property type="term" value="F:metal ion binding"/>
    <property type="evidence" value="ECO:0007669"/>
    <property type="project" value="InterPro"/>
</dbReference>
<evidence type="ECO:0000256" key="1">
    <source>
        <dbReference type="SAM" id="SignalP"/>
    </source>
</evidence>
<dbReference type="PANTHER" id="PTHR11851">
    <property type="entry name" value="METALLOPROTEASE"/>
    <property type="match status" value="1"/>
</dbReference>
<dbReference type="InterPro" id="IPR007863">
    <property type="entry name" value="Peptidase_M16_C"/>
</dbReference>
<sequence>MLLGLTVLVALSTLAQSAHAQQPQPWTQIPVPPLHPFHPQQPKRIELKNGLVIMLQEDHELPFINGFIEMRGGSRDEPANKAGLIDLYSDAWRTSGTASKNGDELDDLLEAKAAKVETGGDTDSTSLSWSCLTKDEDLVFGIAVDLLEHPAFKEDKLMLAKQQAAAGIVRRNDDASAIAGREAAKLVYGANSPYTREPELATIKAVTLDDLKQWHDKTIVPNNMIIGVEGDFDAAQMEKTLRAAFENLPRGTPWPKPSGEFPGPKPGVYIVDKTDVNQSNVNILGIGTLRSNPDYFALSVMNEIFSGGFGSRLFQDVRTKQGLAYSVGGGYGSSYDHPGMFKVGAGTKSASTIKATQAMVAEIGDLKTKPFTEEELKRAKDQVLNSFIFNYDTKEKVLAAAARLEFYGYPADFLERYRDGVEHVTTADLERVAKKYIDTSKLAVLIVGNQQEFGAPLTELGMGAPHAVDITIPGAPQQSQGGNEGEQ</sequence>
<keyword evidence="1" id="KW-0732">Signal</keyword>
<reference evidence="3 4" key="1">
    <citation type="submission" date="2020-08" db="EMBL/GenBank/DDBJ databases">
        <title>Edaphobacter telluris sp. nov. and Acidobacterium dinghuensis sp. nov., two acidobacteria isolated from forest soil.</title>
        <authorList>
            <person name="Fu J."/>
            <person name="Qiu L."/>
        </authorList>
    </citation>
    <scope>NUCLEOTIDE SEQUENCE [LARGE SCALE GENOMIC DNA]</scope>
    <source>
        <strain evidence="3">4Y35</strain>
    </source>
</reference>
<feature type="signal peptide" evidence="1">
    <location>
        <begin position="1"/>
        <end position="20"/>
    </location>
</feature>
<protein>
    <submittedName>
        <fullName evidence="3">Insulinase family protein</fullName>
    </submittedName>
</protein>